<dbReference type="EMBL" id="JANPWB010000004">
    <property type="protein sequence ID" value="KAJ1193602.1"/>
    <property type="molecule type" value="Genomic_DNA"/>
</dbReference>
<accession>A0AAV7UYK0</accession>
<name>A0AAV7UYK0_PLEWA</name>
<keyword evidence="3" id="KW-1185">Reference proteome</keyword>
<feature type="region of interest" description="Disordered" evidence="1">
    <location>
        <begin position="1"/>
        <end position="131"/>
    </location>
</feature>
<evidence type="ECO:0000256" key="1">
    <source>
        <dbReference type="SAM" id="MobiDB-lite"/>
    </source>
</evidence>
<protein>
    <submittedName>
        <fullName evidence="2">Uncharacterized protein</fullName>
    </submittedName>
</protein>
<organism evidence="2 3">
    <name type="scientific">Pleurodeles waltl</name>
    <name type="common">Iberian ribbed newt</name>
    <dbReference type="NCBI Taxonomy" id="8319"/>
    <lineage>
        <taxon>Eukaryota</taxon>
        <taxon>Metazoa</taxon>
        <taxon>Chordata</taxon>
        <taxon>Craniata</taxon>
        <taxon>Vertebrata</taxon>
        <taxon>Euteleostomi</taxon>
        <taxon>Amphibia</taxon>
        <taxon>Batrachia</taxon>
        <taxon>Caudata</taxon>
        <taxon>Salamandroidea</taxon>
        <taxon>Salamandridae</taxon>
        <taxon>Pleurodelinae</taxon>
        <taxon>Pleurodeles</taxon>
    </lineage>
</organism>
<feature type="compositionally biased region" description="Polar residues" evidence="1">
    <location>
        <begin position="75"/>
        <end position="90"/>
    </location>
</feature>
<dbReference type="Proteomes" id="UP001066276">
    <property type="component" value="Chromosome 2_2"/>
</dbReference>
<gene>
    <name evidence="2" type="ORF">NDU88_002898</name>
</gene>
<comment type="caution">
    <text evidence="2">The sequence shown here is derived from an EMBL/GenBank/DDBJ whole genome shotgun (WGS) entry which is preliminary data.</text>
</comment>
<feature type="compositionally biased region" description="Low complexity" evidence="1">
    <location>
        <begin position="45"/>
        <end position="54"/>
    </location>
</feature>
<sequence>MSRQIGAGALLEPSRLGRGTPVTQRKRPVKRRSRSSARPGEEGAEVAGSVGAPGHWRYGGDKALVRPSRALGCQGQHSAPHTPTLPIKQQTEPELHASARADPAVSRIGEIKQKRGDLLPPYPLLGRRPRPDRVPAAEAWPYTGADFHGLLLPAAAYRSPSLPTERSVELKLATALWAGPQRSVRRPRAGEREPPR</sequence>
<feature type="compositionally biased region" description="Basic residues" evidence="1">
    <location>
        <begin position="24"/>
        <end position="35"/>
    </location>
</feature>
<reference evidence="2" key="1">
    <citation type="journal article" date="2022" name="bioRxiv">
        <title>Sequencing and chromosome-scale assembly of the giantPleurodeles waltlgenome.</title>
        <authorList>
            <person name="Brown T."/>
            <person name="Elewa A."/>
            <person name="Iarovenko S."/>
            <person name="Subramanian E."/>
            <person name="Araus A.J."/>
            <person name="Petzold A."/>
            <person name="Susuki M."/>
            <person name="Suzuki K.-i.T."/>
            <person name="Hayashi T."/>
            <person name="Toyoda A."/>
            <person name="Oliveira C."/>
            <person name="Osipova E."/>
            <person name="Leigh N.D."/>
            <person name="Simon A."/>
            <person name="Yun M.H."/>
        </authorList>
    </citation>
    <scope>NUCLEOTIDE SEQUENCE</scope>
    <source>
        <strain evidence="2">20211129_DDA</strain>
        <tissue evidence="2">Liver</tissue>
    </source>
</reference>
<evidence type="ECO:0000313" key="3">
    <source>
        <dbReference type="Proteomes" id="UP001066276"/>
    </source>
</evidence>
<dbReference type="AlphaFoldDB" id="A0AAV7UYK0"/>
<proteinExistence type="predicted"/>
<evidence type="ECO:0000313" key="2">
    <source>
        <dbReference type="EMBL" id="KAJ1193602.1"/>
    </source>
</evidence>